<accession>A0A6J1NZM8</accession>
<dbReference type="InterPro" id="IPR000618">
    <property type="entry name" value="Insect_cuticle"/>
</dbReference>
<evidence type="ECO:0000313" key="6">
    <source>
        <dbReference type="Proteomes" id="UP001652582"/>
    </source>
</evidence>
<dbReference type="GO" id="GO:0031012">
    <property type="term" value="C:extracellular matrix"/>
    <property type="evidence" value="ECO:0007669"/>
    <property type="project" value="TreeGrafter"/>
</dbReference>
<feature type="compositionally biased region" description="Low complexity" evidence="4">
    <location>
        <begin position="270"/>
        <end position="306"/>
    </location>
</feature>
<dbReference type="Proteomes" id="UP001652582">
    <property type="component" value="Chromosome 18"/>
</dbReference>
<dbReference type="OrthoDB" id="6428372at2759"/>
<feature type="compositionally biased region" description="Polar residues" evidence="4">
    <location>
        <begin position="250"/>
        <end position="269"/>
    </location>
</feature>
<feature type="region of interest" description="Disordered" evidence="4">
    <location>
        <begin position="237"/>
        <end position="321"/>
    </location>
</feature>
<dbReference type="InterPro" id="IPR051217">
    <property type="entry name" value="Insect_Cuticle_Struc_Prot"/>
</dbReference>
<feature type="region of interest" description="Disordered" evidence="4">
    <location>
        <begin position="330"/>
        <end position="349"/>
    </location>
</feature>
<evidence type="ECO:0000313" key="7">
    <source>
        <dbReference type="RefSeq" id="XP_023950847.2"/>
    </source>
</evidence>
<feature type="compositionally biased region" description="Polar residues" evidence="4">
    <location>
        <begin position="55"/>
        <end position="74"/>
    </location>
</feature>
<reference evidence="7" key="1">
    <citation type="submission" date="2025-08" db="UniProtKB">
        <authorList>
            <consortium name="RefSeq"/>
        </authorList>
    </citation>
    <scope>IDENTIFICATION</scope>
</reference>
<feature type="compositionally biased region" description="Polar residues" evidence="4">
    <location>
        <begin position="101"/>
        <end position="143"/>
    </location>
</feature>
<feature type="compositionally biased region" description="Polar residues" evidence="4">
    <location>
        <begin position="160"/>
        <end position="187"/>
    </location>
</feature>
<dbReference type="InterPro" id="IPR031311">
    <property type="entry name" value="CHIT_BIND_RR_consensus"/>
</dbReference>
<evidence type="ECO:0000256" key="5">
    <source>
        <dbReference type="SAM" id="SignalP"/>
    </source>
</evidence>
<feature type="chain" id="PRO_5045116596" evidence="5">
    <location>
        <begin position="16"/>
        <end position="514"/>
    </location>
</feature>
<evidence type="ECO:0000256" key="3">
    <source>
        <dbReference type="PROSITE-ProRule" id="PRU00497"/>
    </source>
</evidence>
<dbReference type="PRINTS" id="PR00947">
    <property type="entry name" value="CUTICLE"/>
</dbReference>
<dbReference type="KEGG" id="bany:112055087"/>
<protein>
    <submittedName>
        <fullName evidence="7">Pro-resilin-like</fullName>
    </submittedName>
</protein>
<dbReference type="PROSITE" id="PS51155">
    <property type="entry name" value="CHIT_BIND_RR_2"/>
    <property type="match status" value="1"/>
</dbReference>
<feature type="compositionally biased region" description="Polar residues" evidence="4">
    <location>
        <begin position="307"/>
        <end position="321"/>
    </location>
</feature>
<dbReference type="PROSITE" id="PS00233">
    <property type="entry name" value="CHIT_BIND_RR_1"/>
    <property type="match status" value="1"/>
</dbReference>
<feature type="compositionally biased region" description="Polar residues" evidence="4">
    <location>
        <begin position="330"/>
        <end position="347"/>
    </location>
</feature>
<keyword evidence="6" id="KW-1185">Reference proteome</keyword>
<dbReference type="GO" id="GO:0005615">
    <property type="term" value="C:extracellular space"/>
    <property type="evidence" value="ECO:0007669"/>
    <property type="project" value="TreeGrafter"/>
</dbReference>
<dbReference type="RefSeq" id="XP_023950847.2">
    <property type="nucleotide sequence ID" value="XM_024095079.2"/>
</dbReference>
<evidence type="ECO:0000256" key="1">
    <source>
        <dbReference type="ARBA" id="ARBA00022460"/>
    </source>
</evidence>
<gene>
    <name evidence="7" type="primary">LOC112055087</name>
</gene>
<sequence length="514" mass="56068">MTMFILITLLAYAVAEPPVGDGYASRRSGHDHHGFENQRSLSQEYGAPALGARSSYASNEARSFSYDQSRSAPSQEYGPPEFRSISQNYGLPNSRKALSQDYKSPNNVRSSFTQEYRSSNARTGLSQEYGTPNTRTGLSQQYGAPNARSGISQEYGLPNARSNLNQEYGQPNSRSLSQQYGPPNQRNAGADYGRSQDYSISTARLSQDYGVPQLRGGSNIPSDSYGQPLLRSSQTLADYSTPSEEYGAPSQRNLDQAPSQKYGQPNFRNSQSYSPSQSQSLSRFNKGSASTRSFQSSFGSRSPSQTYGTPRSSYSVSSARNIDSYSPASKSISATYLPSPKGVSQSYGAPDGRSLFTEYDAPDARGFHTNAYASSFESARSAPSTKHGAPSVRDAMPSEQYGVPEQYDALSSQGYSYARNALDELLNQEPANYDFGYKVSDYSSGSDFGHTESRQENKAEGSYFVVLPDGTKQVVEYEADERGFKPRISVESAESRLGYDDNAADIARAADGPY</sequence>
<keyword evidence="2 5" id="KW-0732">Signal</keyword>
<organism evidence="6 7">
    <name type="scientific">Bicyclus anynana</name>
    <name type="common">Squinting bush brown butterfly</name>
    <dbReference type="NCBI Taxonomy" id="110368"/>
    <lineage>
        <taxon>Eukaryota</taxon>
        <taxon>Metazoa</taxon>
        <taxon>Ecdysozoa</taxon>
        <taxon>Arthropoda</taxon>
        <taxon>Hexapoda</taxon>
        <taxon>Insecta</taxon>
        <taxon>Pterygota</taxon>
        <taxon>Neoptera</taxon>
        <taxon>Endopterygota</taxon>
        <taxon>Lepidoptera</taxon>
        <taxon>Glossata</taxon>
        <taxon>Ditrysia</taxon>
        <taxon>Papilionoidea</taxon>
        <taxon>Nymphalidae</taxon>
        <taxon>Satyrinae</taxon>
        <taxon>Satyrini</taxon>
        <taxon>Mycalesina</taxon>
        <taxon>Bicyclus</taxon>
    </lineage>
</organism>
<feature type="region of interest" description="Disordered" evidence="4">
    <location>
        <begin position="51"/>
        <end position="193"/>
    </location>
</feature>
<dbReference type="Pfam" id="PF00379">
    <property type="entry name" value="Chitin_bind_4"/>
    <property type="match status" value="1"/>
</dbReference>
<dbReference type="PANTHER" id="PTHR12236:SF98">
    <property type="entry name" value="CUTICULAR PROTEIN 56F"/>
    <property type="match status" value="1"/>
</dbReference>
<keyword evidence="1 3" id="KW-0193">Cuticle</keyword>
<dbReference type="GO" id="GO:0042302">
    <property type="term" value="F:structural constituent of cuticle"/>
    <property type="evidence" value="ECO:0007669"/>
    <property type="project" value="UniProtKB-UniRule"/>
</dbReference>
<evidence type="ECO:0000256" key="2">
    <source>
        <dbReference type="ARBA" id="ARBA00022729"/>
    </source>
</evidence>
<dbReference type="GeneID" id="112055087"/>
<proteinExistence type="predicted"/>
<dbReference type="AlphaFoldDB" id="A0A6J1NZM8"/>
<name>A0A6J1NZM8_BICAN</name>
<feature type="signal peptide" evidence="5">
    <location>
        <begin position="1"/>
        <end position="15"/>
    </location>
</feature>
<evidence type="ECO:0000256" key="4">
    <source>
        <dbReference type="SAM" id="MobiDB-lite"/>
    </source>
</evidence>
<dbReference type="PANTHER" id="PTHR12236">
    <property type="entry name" value="STRUCTURAL CONTITUENT OF CUTICLE"/>
    <property type="match status" value="1"/>
</dbReference>